<dbReference type="Proteomes" id="UP001164959">
    <property type="component" value="Chromosome"/>
</dbReference>
<reference evidence="1" key="1">
    <citation type="submission" date="2022-11" db="EMBL/GenBank/DDBJ databases">
        <title>Identification and genomic analyses of a novel endophytic actinobacterium Streptomyces endophytica sp. nov. with potential for biocontrol of Yam anthracnose.</title>
        <authorList>
            <person name="Huang X."/>
        </authorList>
    </citation>
    <scope>NUCLEOTIDE SEQUENCE</scope>
    <source>
        <strain evidence="1">HNM0140</strain>
    </source>
</reference>
<evidence type="ECO:0008006" key="3">
    <source>
        <dbReference type="Google" id="ProtNLM"/>
    </source>
</evidence>
<dbReference type="EMBL" id="CP110636">
    <property type="protein sequence ID" value="UZJ33487.1"/>
    <property type="molecule type" value="Genomic_DNA"/>
</dbReference>
<evidence type="ECO:0000313" key="2">
    <source>
        <dbReference type="Proteomes" id="UP001164959"/>
    </source>
</evidence>
<proteinExistence type="predicted"/>
<dbReference type="RefSeq" id="WP_265364664.1">
    <property type="nucleotide sequence ID" value="NZ_CP110636.1"/>
</dbReference>
<keyword evidence="2" id="KW-1185">Reference proteome</keyword>
<evidence type="ECO:0000313" key="1">
    <source>
        <dbReference type="EMBL" id="UZJ33487.1"/>
    </source>
</evidence>
<gene>
    <name evidence="1" type="ORF">OJ254_28445</name>
</gene>
<accession>A0ABY6PK00</accession>
<organism evidence="1 2">
    <name type="scientific">Streptomyces endophytica</name>
    <dbReference type="NCBI Taxonomy" id="2991496"/>
    <lineage>
        <taxon>Bacteria</taxon>
        <taxon>Bacillati</taxon>
        <taxon>Actinomycetota</taxon>
        <taxon>Actinomycetes</taxon>
        <taxon>Kitasatosporales</taxon>
        <taxon>Streptomycetaceae</taxon>
        <taxon>Streptomyces</taxon>
    </lineage>
</organism>
<sequence>MTMRGRVIRQLRWGCVAAAALGLVGGCTGSPSDAKPSEGTVTTGVARTPGTAHADAIAAYRAMWSDLTAVAAAPDPQSPRLKGHATAGALELMKYGLRKAVKEGVVTKGAPRLAPTVVSARDSRVVIRDCVDGTDWLEYKRSGELKNDVPGSHFKTDATVRRAKGIWKVTDLYMHESGSC</sequence>
<dbReference type="PROSITE" id="PS51257">
    <property type="entry name" value="PROKAR_LIPOPROTEIN"/>
    <property type="match status" value="1"/>
</dbReference>
<protein>
    <recommendedName>
        <fullName evidence="3">Secreted protein/lipoprotein</fullName>
    </recommendedName>
</protein>
<name>A0ABY6PK00_9ACTN</name>